<feature type="compositionally biased region" description="Acidic residues" evidence="1">
    <location>
        <begin position="41"/>
        <end position="54"/>
    </location>
</feature>
<feature type="compositionally biased region" description="Basic and acidic residues" evidence="1">
    <location>
        <begin position="265"/>
        <end position="293"/>
    </location>
</feature>
<dbReference type="Proteomes" id="UP001189429">
    <property type="component" value="Unassembled WGS sequence"/>
</dbReference>
<gene>
    <name evidence="3" type="ORF">PCOR1329_LOCUS56286</name>
</gene>
<dbReference type="Gene3D" id="3.30.420.10">
    <property type="entry name" value="Ribonuclease H-like superfamily/Ribonuclease H"/>
    <property type="match status" value="1"/>
</dbReference>
<dbReference type="Pfam" id="PF07727">
    <property type="entry name" value="RVT_2"/>
    <property type="match status" value="1"/>
</dbReference>
<accession>A0ABN9VDU4</accession>
<sequence>MADRRPAAAAGSRGAAAPKKYGNRRYKGKHPRDGAAAAATPDDETYEEEWADDSAEFRRTRGDRKKWRGGPCPAPPPLEARFQNIYKQPRYYQKWVRKVHMWKARARHYKPMAELALDLSDVITGEGAEMIESLEWTRLYSQDGIDLVTNSLAVFDEQQILQVGDLMEEHEEVERLPGELLAAYVAHFKDLEMRLKRAELPAQQGQFRAFKLLRSSCLSPEVRRNLLLATGNEYDFDRLVQAMSVQWPSTAPNWVAPARRMARKRLGEAAAPERKPAGRDHDKGGGKGRDRQPQNRAPRPAPKPPHVSEADIIPEDEAEENENEDDPDQAEVNEAYAEEVDSIQVMQEVADALTITSDKLKKLTLGRGAARQVAANIASTATERHCDAAGRHVFFRKHSWNVYGRSIRRFKSTGGISEARVSPDVIEALVTHLSPDELQQRVAAFKSRVATSDKGAWKFTPSDVIIPEPQWIPEEARSSRRTVQLTRQNLAINAWTNLMQLIMNHLSHIIGRSREQFRQNMEMSNRMMGTIAQMGHEMGYLTPMADSVKAIARGAAQVPESVLPPPPAPEDQAQNYSQLCEKRDVCAHPTTRRYYAKGYWLICDQCGRRWKSVNGKWIVDDKEDPLPSPAPGTEMVKRGAWKRLLGIAKKTTAACETLINVSQDADRRAADLRDAEWCCSDVAFMDIPVPELPDYLHLDNECQACGTDLIEGCAGTARPTRLASHFELRASPSADIEDGWDLSTTRGAQRWKDQIQKDKPLYVIVGFPCTLWCSYNVNVNYVDHPELLERLRARDRRLIDLIKWTIEYQVKHGRFFLFENPPTSAIWKDLQFAPLLPLGETVIGHGCQCGKTGKTGLPIRKAYRWFSNSPPVLAALSRRCPGLRPESGGRLHDQIENSKWTKASGEYTDEMAHAMPHAIQQVAAQRNPSRFADMPVAATEWEAAYNHAGPIEVLFASPEKDPTRWEAVMQGVRQIVGGSASRGGNKATHYFSKSSALWRQISQLVPWDLTMIQLVKTAKQRRFPIKKEPWSHRGHCYVDEKGHYHIEAEDLVDVAFPTLALSPPADLAVFFFGYAKQEPLPQEPDTSQIEKRMPLPPGPNDPMLPNNSLPPDVDDDLQDAPIARMPDASGGMVGIRFVGVTKEQCPREVRQLVARMHCNLGHPVPSEFFQFLAQRGASQAALLCARALRCPARLRRKRPQRQRESQIPRVGLFNDLVKGDLFYVMTHDGTTHALLGLVDKATRLHVVCRIASREPGDVWEKFQTCWLTPFGITQILVVDRDGAFEAVFLDNCHTLGIDVRCVPPGAHWQLGLAESGNYAWRRVFEKVIDVILPTMPEHVDLAIISTSHAVNQSVRRAGRTAYAAAFGRVPTLPTELLADTTSAEFWHNCTQDEMLAYGERCRIEALKAIADLEADEALRTSILRQPVNRKEYDFLSGQRVAAWGEHGRKRRGKTPVAGYRPGIFCFWDSGTNGYGEGESAWLQIGHRTAQVAREHIRPAVGFEGWTPSEEDLKELKTAEQDLAKARAVPGVEPKAKLQSPLRPFRGQHRLSLDQSEHESALRRPRRGKLPNIPGSPSPAAFVSNESGEMEFIAPDGWDGVEEPVLLRTRVFSSLAEVQEAYEAHLLPIENFENDPIDDSEPDDDWTNCLYMTSHELSDLRDGEMDVDCATAQVGDTTDSNNLSRREQRQLDREIPWREIAEYPEDQFMEYVKALRKECQNWDTWKSVRACSQEEAKARPVLLGFSDPDLEKLPRNAPVLTDAGKKLICQIAVSNDWRVGAGDAESAFLQGGAQSEREEAIYMIPPKDPIVQAAGVFTAPLYEVVGNLYGQSTAPYLWYKHVVTTFLALGGKLHSLDSALFLWFFPNNELACAVGMHVDDALAAHHPKFDFIPIEKAIKWRGWQWDNFVFLGEEYQRLRQGPYSGSLFVHQAAYTKAIAVTKVGVMSSTRSSSKLTRSEREDLESAVGSLQWLSGHTRPDLSAAVSLVQRTDPELNDLRMAMKHVEYAHRTAQTGILIVRVDLSRACFVSFADSSWANAPGLKTQIGTLIFLADEVILTGPTSCTLLFHKSKRTPRVVRSTLAGEAIAQDLGVDYASYLSKFLSEMLTGRPAGRHPPIFEVITVTDCKSLYDALHQLTPSLSEKRIVIDVISIRDEVKVKNVRWIPTTHMIADGMTKEDPKLRENLTEFLADPVLSLVESIACEELTGGDGQVQKK</sequence>
<dbReference type="InterPro" id="IPR001584">
    <property type="entry name" value="Integrase_cat-core"/>
</dbReference>
<organism evidence="3 4">
    <name type="scientific">Prorocentrum cordatum</name>
    <dbReference type="NCBI Taxonomy" id="2364126"/>
    <lineage>
        <taxon>Eukaryota</taxon>
        <taxon>Sar</taxon>
        <taxon>Alveolata</taxon>
        <taxon>Dinophyceae</taxon>
        <taxon>Prorocentrales</taxon>
        <taxon>Prorocentraceae</taxon>
        <taxon>Prorocentrum</taxon>
    </lineage>
</organism>
<keyword evidence="4" id="KW-1185">Reference proteome</keyword>
<feature type="region of interest" description="Disordered" evidence="1">
    <location>
        <begin position="265"/>
        <end position="309"/>
    </location>
</feature>
<dbReference type="InterPro" id="IPR012337">
    <property type="entry name" value="RNaseH-like_sf"/>
</dbReference>
<name>A0ABN9VDU4_9DINO</name>
<feature type="region of interest" description="Disordered" evidence="1">
    <location>
        <begin position="1080"/>
        <end position="1110"/>
    </location>
</feature>
<feature type="compositionally biased region" description="Basic and acidic residues" evidence="1">
    <location>
        <begin position="1550"/>
        <end position="1561"/>
    </location>
</feature>
<dbReference type="PROSITE" id="PS50994">
    <property type="entry name" value="INTEGRASE"/>
    <property type="match status" value="1"/>
</dbReference>
<evidence type="ECO:0000313" key="4">
    <source>
        <dbReference type="Proteomes" id="UP001189429"/>
    </source>
</evidence>
<dbReference type="InterPro" id="IPR013103">
    <property type="entry name" value="RVT_2"/>
</dbReference>
<evidence type="ECO:0000313" key="3">
    <source>
        <dbReference type="EMBL" id="CAK0870093.1"/>
    </source>
</evidence>
<dbReference type="InterPro" id="IPR036397">
    <property type="entry name" value="RNaseH_sf"/>
</dbReference>
<dbReference type="EMBL" id="CAUYUJ010016924">
    <property type="protein sequence ID" value="CAK0870093.1"/>
    <property type="molecule type" value="Genomic_DNA"/>
</dbReference>
<evidence type="ECO:0000259" key="2">
    <source>
        <dbReference type="PROSITE" id="PS50994"/>
    </source>
</evidence>
<feature type="domain" description="Integrase catalytic" evidence="2">
    <location>
        <begin position="1204"/>
        <end position="1378"/>
    </location>
</feature>
<proteinExistence type="predicted"/>
<evidence type="ECO:0000256" key="1">
    <source>
        <dbReference type="SAM" id="MobiDB-lite"/>
    </source>
</evidence>
<reference evidence="3" key="1">
    <citation type="submission" date="2023-10" db="EMBL/GenBank/DDBJ databases">
        <authorList>
            <person name="Chen Y."/>
            <person name="Shah S."/>
            <person name="Dougan E. K."/>
            <person name="Thang M."/>
            <person name="Chan C."/>
        </authorList>
    </citation>
    <scope>NUCLEOTIDE SEQUENCE [LARGE SCALE GENOMIC DNA]</scope>
</reference>
<feature type="compositionally biased region" description="Basic residues" evidence="1">
    <location>
        <begin position="21"/>
        <end position="30"/>
    </location>
</feature>
<protein>
    <recommendedName>
        <fullName evidence="2">Integrase catalytic domain-containing protein</fullName>
    </recommendedName>
</protein>
<feature type="compositionally biased region" description="Low complexity" evidence="1">
    <location>
        <begin position="7"/>
        <end position="18"/>
    </location>
</feature>
<comment type="caution">
    <text evidence="3">The sequence shown here is derived from an EMBL/GenBank/DDBJ whole genome shotgun (WGS) entry which is preliminary data.</text>
</comment>
<feature type="region of interest" description="Disordered" evidence="1">
    <location>
        <begin position="1"/>
        <end position="75"/>
    </location>
</feature>
<feature type="region of interest" description="Disordered" evidence="1">
    <location>
        <begin position="1542"/>
        <end position="1582"/>
    </location>
</feature>
<dbReference type="SUPFAM" id="SSF53098">
    <property type="entry name" value="Ribonuclease H-like"/>
    <property type="match status" value="1"/>
</dbReference>